<dbReference type="InterPro" id="IPR036890">
    <property type="entry name" value="HATPase_C_sf"/>
</dbReference>
<dbReference type="PANTHER" id="PTHR43711:SF1">
    <property type="entry name" value="HISTIDINE KINASE 1"/>
    <property type="match status" value="1"/>
</dbReference>
<dbReference type="InterPro" id="IPR036097">
    <property type="entry name" value="HisK_dim/P_sf"/>
</dbReference>
<feature type="domain" description="Histidine kinase" evidence="7">
    <location>
        <begin position="49"/>
        <end position="263"/>
    </location>
</feature>
<dbReference type="EMBL" id="DRIE01000077">
    <property type="protein sequence ID" value="HEC57149.1"/>
    <property type="molecule type" value="Genomic_DNA"/>
</dbReference>
<comment type="catalytic activity">
    <reaction evidence="1">
        <text>ATP + protein L-histidine = ADP + protein N-phospho-L-histidine.</text>
        <dbReference type="EC" id="2.7.13.3"/>
    </reaction>
</comment>
<dbReference type="InterPro" id="IPR005467">
    <property type="entry name" value="His_kinase_dom"/>
</dbReference>
<evidence type="ECO:0000256" key="2">
    <source>
        <dbReference type="ARBA" id="ARBA00012438"/>
    </source>
</evidence>
<dbReference type="CDD" id="cd00075">
    <property type="entry name" value="HATPase"/>
    <property type="match status" value="1"/>
</dbReference>
<dbReference type="PROSITE" id="PS50109">
    <property type="entry name" value="HIS_KIN"/>
    <property type="match status" value="1"/>
</dbReference>
<dbReference type="EC" id="2.7.13.3" evidence="2"/>
<keyword evidence="5 8" id="KW-0418">Kinase</keyword>
<comment type="caution">
    <text evidence="8">The sequence shown here is derived from an EMBL/GenBank/DDBJ whole genome shotgun (WGS) entry which is preliminary data.</text>
</comment>
<keyword evidence="3" id="KW-0597">Phosphoprotein</keyword>
<accession>A0A7J2S357</accession>
<dbReference type="SMART" id="SM00388">
    <property type="entry name" value="HisKA"/>
    <property type="match status" value="1"/>
</dbReference>
<dbReference type="Gene3D" id="1.10.287.130">
    <property type="match status" value="1"/>
</dbReference>
<keyword evidence="6" id="KW-0902">Two-component regulatory system</keyword>
<dbReference type="CDD" id="cd00082">
    <property type="entry name" value="HisKA"/>
    <property type="match status" value="1"/>
</dbReference>
<dbReference type="SUPFAM" id="SSF55874">
    <property type="entry name" value="ATPase domain of HSP90 chaperone/DNA topoisomerase II/histidine kinase"/>
    <property type="match status" value="1"/>
</dbReference>
<dbReference type="Pfam" id="PF02518">
    <property type="entry name" value="HATPase_c"/>
    <property type="match status" value="1"/>
</dbReference>
<dbReference type="InterPro" id="IPR003661">
    <property type="entry name" value="HisK_dim/P_dom"/>
</dbReference>
<keyword evidence="4" id="KW-0808">Transferase</keyword>
<sequence>MVQRLWGVILANLHPAMDDAQAGGGDNHHLDDYERLKRLEEAKTNFLIVTAHELRTPLTLIKGYLELLKERDGSDDRIIRAIEDNTNDMISVVDDIVTIARMDLEEIELKIESVSTLELLDELIQRLEEMNEEWGDKVSFAMNDLRFEADRRSIEKVLMNLLTNALKYNSPDKKVEVKLEPDGPDHILITVKDNGEGIPDELKGIIFDEFFQSVDSPLTREHVGMGLGLSVTKRLVELHRGDIWVENNPEGGSIFYVRLPRRYCGDVRT</sequence>
<proteinExistence type="predicted"/>
<dbReference type="PRINTS" id="PR00344">
    <property type="entry name" value="BCTRLSENSOR"/>
</dbReference>
<evidence type="ECO:0000256" key="1">
    <source>
        <dbReference type="ARBA" id="ARBA00000085"/>
    </source>
</evidence>
<dbReference type="Pfam" id="PF00512">
    <property type="entry name" value="HisKA"/>
    <property type="match status" value="1"/>
</dbReference>
<dbReference type="InterPro" id="IPR050736">
    <property type="entry name" value="Sensor_HK_Regulatory"/>
</dbReference>
<dbReference type="FunFam" id="3.30.565.10:FF:000006">
    <property type="entry name" value="Sensor histidine kinase WalK"/>
    <property type="match status" value="1"/>
</dbReference>
<dbReference type="Gene3D" id="3.30.565.10">
    <property type="entry name" value="Histidine kinase-like ATPase, C-terminal domain"/>
    <property type="match status" value="1"/>
</dbReference>
<evidence type="ECO:0000256" key="5">
    <source>
        <dbReference type="ARBA" id="ARBA00022777"/>
    </source>
</evidence>
<evidence type="ECO:0000256" key="3">
    <source>
        <dbReference type="ARBA" id="ARBA00022553"/>
    </source>
</evidence>
<gene>
    <name evidence="8" type="ORF">ENI32_04605</name>
</gene>
<dbReference type="SUPFAM" id="SSF47384">
    <property type="entry name" value="Homodimeric domain of signal transducing histidine kinase"/>
    <property type="match status" value="1"/>
</dbReference>
<dbReference type="Proteomes" id="UP000885936">
    <property type="component" value="Unassembled WGS sequence"/>
</dbReference>
<organism evidence="8">
    <name type="scientific">Candidatus Syntropharchaeum butanivorans</name>
    <dbReference type="NCBI Taxonomy" id="1839936"/>
    <lineage>
        <taxon>Archaea</taxon>
        <taxon>Methanobacteriati</taxon>
        <taxon>Methanobacteriota</taxon>
        <taxon>Stenosarchaea group</taxon>
        <taxon>Methanomicrobia</taxon>
        <taxon>Methanosarcinales</taxon>
        <taxon>ANME-2 cluster</taxon>
        <taxon>Candidatus Syntropharchaeum</taxon>
    </lineage>
</organism>
<reference evidence="8" key="1">
    <citation type="journal article" date="2020" name="mSystems">
        <title>Genome- and Community-Level Interaction Insights into Carbon Utilization and Element Cycling Functions of Hydrothermarchaeota in Hydrothermal Sediment.</title>
        <authorList>
            <person name="Zhou Z."/>
            <person name="Liu Y."/>
            <person name="Xu W."/>
            <person name="Pan J."/>
            <person name="Luo Z.H."/>
            <person name="Li M."/>
        </authorList>
    </citation>
    <scope>NUCLEOTIDE SEQUENCE [LARGE SCALE GENOMIC DNA]</scope>
    <source>
        <strain evidence="8">HyVt-386</strain>
    </source>
</reference>
<protein>
    <recommendedName>
        <fullName evidence="2">histidine kinase</fullName>
        <ecNumber evidence="2">2.7.13.3</ecNumber>
    </recommendedName>
</protein>
<evidence type="ECO:0000256" key="6">
    <source>
        <dbReference type="ARBA" id="ARBA00023012"/>
    </source>
</evidence>
<dbReference type="SMART" id="SM00387">
    <property type="entry name" value="HATPase_c"/>
    <property type="match status" value="1"/>
</dbReference>
<evidence type="ECO:0000313" key="8">
    <source>
        <dbReference type="EMBL" id="HEC57149.1"/>
    </source>
</evidence>
<dbReference type="GO" id="GO:0000155">
    <property type="term" value="F:phosphorelay sensor kinase activity"/>
    <property type="evidence" value="ECO:0007669"/>
    <property type="project" value="InterPro"/>
</dbReference>
<dbReference type="PANTHER" id="PTHR43711">
    <property type="entry name" value="TWO-COMPONENT HISTIDINE KINASE"/>
    <property type="match status" value="1"/>
</dbReference>
<evidence type="ECO:0000259" key="7">
    <source>
        <dbReference type="PROSITE" id="PS50109"/>
    </source>
</evidence>
<evidence type="ECO:0000256" key="4">
    <source>
        <dbReference type="ARBA" id="ARBA00022679"/>
    </source>
</evidence>
<dbReference type="AlphaFoldDB" id="A0A7J2S357"/>
<name>A0A7J2S357_9EURY</name>
<dbReference type="InterPro" id="IPR004358">
    <property type="entry name" value="Sig_transdc_His_kin-like_C"/>
</dbReference>
<dbReference type="InterPro" id="IPR003594">
    <property type="entry name" value="HATPase_dom"/>
</dbReference>